<accession>A0A179F5G7</accession>
<dbReference type="RefSeq" id="XP_018138546.2">
    <property type="nucleotide sequence ID" value="XM_018285759.2"/>
</dbReference>
<reference evidence="2 3" key="1">
    <citation type="journal article" date="2016" name="PLoS Pathog.">
        <title>Biosynthesis of antibiotic leucinostatins in bio-control fungus Purpureocillium lilacinum and their inhibition on phytophthora revealed by genome mining.</title>
        <authorList>
            <person name="Wang G."/>
            <person name="Liu Z."/>
            <person name="Lin R."/>
            <person name="Li E."/>
            <person name="Mao Z."/>
            <person name="Ling J."/>
            <person name="Yang Y."/>
            <person name="Yin W.B."/>
            <person name="Xie B."/>
        </authorList>
    </citation>
    <scope>NUCLEOTIDE SEQUENCE [LARGE SCALE GENOMIC DNA]</scope>
    <source>
        <strain evidence="2">170</strain>
    </source>
</reference>
<comment type="caution">
    <text evidence="2">The sequence shown here is derived from an EMBL/GenBank/DDBJ whole genome shotgun (WGS) entry which is preliminary data.</text>
</comment>
<protein>
    <submittedName>
        <fullName evidence="2">Uncharacterized protein</fullName>
    </submittedName>
</protein>
<name>A0A179F5G7_METCM</name>
<dbReference type="AlphaFoldDB" id="A0A179F5G7"/>
<organism evidence="2 3">
    <name type="scientific">Pochonia chlamydosporia 170</name>
    <dbReference type="NCBI Taxonomy" id="1380566"/>
    <lineage>
        <taxon>Eukaryota</taxon>
        <taxon>Fungi</taxon>
        <taxon>Dikarya</taxon>
        <taxon>Ascomycota</taxon>
        <taxon>Pezizomycotina</taxon>
        <taxon>Sordariomycetes</taxon>
        <taxon>Hypocreomycetidae</taxon>
        <taxon>Hypocreales</taxon>
        <taxon>Clavicipitaceae</taxon>
        <taxon>Pochonia</taxon>
    </lineage>
</organism>
<feature type="region of interest" description="Disordered" evidence="1">
    <location>
        <begin position="94"/>
        <end position="127"/>
    </location>
</feature>
<dbReference type="Proteomes" id="UP000078397">
    <property type="component" value="Unassembled WGS sequence"/>
</dbReference>
<dbReference type="GeneID" id="28849753"/>
<dbReference type="KEGG" id="pchm:VFPPC_06782"/>
<proteinExistence type="predicted"/>
<dbReference type="EMBL" id="LSBJ02000008">
    <property type="protein sequence ID" value="OAQ60668.2"/>
    <property type="molecule type" value="Genomic_DNA"/>
</dbReference>
<feature type="compositionally biased region" description="Polar residues" evidence="1">
    <location>
        <begin position="94"/>
        <end position="103"/>
    </location>
</feature>
<sequence>MAPKFRPLLRPMKTDECTYLVELEEPENCTGIVLRMAALKSDSAGAQKHSKVRSLPRLSPLGYGRAQMSGFFRHWSQWIPVTAIAPEAFQDLVSENPSHNQGDCPSPRIVVTKPRSNQPSLRKICAQ</sequence>
<evidence type="ECO:0000313" key="2">
    <source>
        <dbReference type="EMBL" id="OAQ60668.2"/>
    </source>
</evidence>
<keyword evidence="3" id="KW-1185">Reference proteome</keyword>
<evidence type="ECO:0000313" key="3">
    <source>
        <dbReference type="Proteomes" id="UP000078397"/>
    </source>
</evidence>
<gene>
    <name evidence="2" type="ORF">VFPPC_06782</name>
</gene>
<evidence type="ECO:0000256" key="1">
    <source>
        <dbReference type="SAM" id="MobiDB-lite"/>
    </source>
</evidence>